<dbReference type="InterPro" id="IPR019734">
    <property type="entry name" value="TPR_rpt"/>
</dbReference>
<feature type="repeat" description="TPR" evidence="3">
    <location>
        <begin position="379"/>
        <end position="412"/>
    </location>
</feature>
<dbReference type="EMBL" id="ACIL03000007">
    <property type="protein sequence ID" value="ESL03631.1"/>
    <property type="molecule type" value="Genomic_DNA"/>
</dbReference>
<keyword evidence="2 3" id="KW-0802">TPR repeat</keyword>
<keyword evidence="5" id="KW-0472">Membrane</keyword>
<dbReference type="SUPFAM" id="SSF48452">
    <property type="entry name" value="TPR-like"/>
    <property type="match status" value="2"/>
</dbReference>
<organism evidence="6 7">
    <name type="scientific">Catonella morbi ATCC 51271</name>
    <dbReference type="NCBI Taxonomy" id="592026"/>
    <lineage>
        <taxon>Bacteria</taxon>
        <taxon>Bacillati</taxon>
        <taxon>Bacillota</taxon>
        <taxon>Clostridia</taxon>
        <taxon>Lachnospirales</taxon>
        <taxon>Lachnospiraceae</taxon>
        <taxon>Catonella</taxon>
    </lineage>
</organism>
<keyword evidence="7" id="KW-1185">Reference proteome</keyword>
<comment type="caution">
    <text evidence="6">The sequence shown here is derived from an EMBL/GenBank/DDBJ whole genome shotgun (WGS) entry which is preliminary data.</text>
</comment>
<dbReference type="SMART" id="SM00028">
    <property type="entry name" value="TPR"/>
    <property type="match status" value="6"/>
</dbReference>
<dbReference type="InterPro" id="IPR051012">
    <property type="entry name" value="CellSynth/LPSAsmb/PSIAsmb"/>
</dbReference>
<dbReference type="InterPro" id="IPR011990">
    <property type="entry name" value="TPR-like_helical_dom_sf"/>
</dbReference>
<proteinExistence type="predicted"/>
<evidence type="ECO:0000256" key="4">
    <source>
        <dbReference type="SAM" id="Coils"/>
    </source>
</evidence>
<dbReference type="AlphaFoldDB" id="V2Y7I9"/>
<accession>V2Y7I9</accession>
<dbReference type="PANTHER" id="PTHR45586">
    <property type="entry name" value="TPR REPEAT-CONTAINING PROTEIN PA4667"/>
    <property type="match status" value="1"/>
</dbReference>
<feature type="coiled-coil region" evidence="4">
    <location>
        <begin position="269"/>
        <end position="324"/>
    </location>
</feature>
<evidence type="ECO:0000313" key="6">
    <source>
        <dbReference type="EMBL" id="ESL03631.1"/>
    </source>
</evidence>
<dbReference type="RefSeq" id="WP_023353680.1">
    <property type="nucleotide sequence ID" value="NZ_KI535367.1"/>
</dbReference>
<gene>
    <name evidence="6" type="ORF">GCWU0000282_000795</name>
</gene>
<evidence type="ECO:0000256" key="1">
    <source>
        <dbReference type="ARBA" id="ARBA00022737"/>
    </source>
</evidence>
<dbReference type="Pfam" id="PF13432">
    <property type="entry name" value="TPR_16"/>
    <property type="match status" value="1"/>
</dbReference>
<dbReference type="PROSITE" id="PS50005">
    <property type="entry name" value="TPR"/>
    <property type="match status" value="1"/>
</dbReference>
<name>V2Y7I9_9FIRM</name>
<evidence type="ECO:0000256" key="5">
    <source>
        <dbReference type="SAM" id="Phobius"/>
    </source>
</evidence>
<keyword evidence="5" id="KW-0812">Transmembrane</keyword>
<keyword evidence="1" id="KW-0677">Repeat</keyword>
<dbReference type="STRING" id="592026.GCWU0000282_000795"/>
<evidence type="ECO:0000256" key="3">
    <source>
        <dbReference type="PROSITE-ProRule" id="PRU00339"/>
    </source>
</evidence>
<sequence>MQCPYCNTKLKSGDTCEKCGNDVKQFKRLYRISNRCYNEGLEKAKARDLSGAVVSLQNSLKINKKNTEARNLLGLIYSEMGEIVDALREWIISSHFEEENNLATEYLSYFQNNPTRLDAAGQVVKKYNASLKLAKSGNLDLAVIQLKKLISLNGKHIKGLQLLGLLNIKSGNISQAKKYLKMILKVDTMNPLAMMYLKEIKGQNTGEDKTEDEDADKLVLNARESFAPMSAYRDNKHGILPWLSLLFGIVLGMAFFMIAIVPGIRAKSVENKKAEIVSLNETLAKTNAEFDSVSSENAELKKQVETLETKNKQLSESSKKTKSNNDGFGTLAAAAAYYTMENNDKAAETLVKVDKATLKDKNMLNLYNQLSAKIFTEQSARLFQEGYSLYSGGKYDEALKSFETSLKMNKKNVDSTYFTARCYDRKGDKTKAAEWYNKVINDFGNTQRAVEAKRMLSVLGV</sequence>
<protein>
    <submittedName>
        <fullName evidence="6">Tetratricopeptide repeat protein</fullName>
    </submittedName>
</protein>
<dbReference type="eggNOG" id="COG3063">
    <property type="taxonomic scope" value="Bacteria"/>
</dbReference>
<dbReference type="Gene3D" id="1.25.40.10">
    <property type="entry name" value="Tetratricopeptide repeat domain"/>
    <property type="match status" value="3"/>
</dbReference>
<dbReference type="OrthoDB" id="9791784at2"/>
<evidence type="ECO:0000313" key="7">
    <source>
        <dbReference type="Proteomes" id="UP000018227"/>
    </source>
</evidence>
<feature type="transmembrane region" description="Helical" evidence="5">
    <location>
        <begin position="239"/>
        <end position="264"/>
    </location>
</feature>
<dbReference type="HOGENOM" id="CLU_045944_0_0_9"/>
<dbReference type="PANTHER" id="PTHR45586:SF1">
    <property type="entry name" value="LIPOPOLYSACCHARIDE ASSEMBLY PROTEIN B"/>
    <property type="match status" value="1"/>
</dbReference>
<reference evidence="6 7" key="1">
    <citation type="submission" date="2013-06" db="EMBL/GenBank/DDBJ databases">
        <authorList>
            <person name="Weinstock G."/>
            <person name="Sodergren E."/>
            <person name="Clifton S."/>
            <person name="Fulton L."/>
            <person name="Fulton B."/>
            <person name="Courtney L."/>
            <person name="Fronick C."/>
            <person name="Harrison M."/>
            <person name="Strong C."/>
            <person name="Farmer C."/>
            <person name="Delahaunty K."/>
            <person name="Markovic C."/>
            <person name="Hall O."/>
            <person name="Minx P."/>
            <person name="Tomlinson C."/>
            <person name="Mitreva M."/>
            <person name="Nelson J."/>
            <person name="Hou S."/>
            <person name="Wollam A."/>
            <person name="Pepin K.H."/>
            <person name="Johnson M."/>
            <person name="Bhonagiri V."/>
            <person name="Nash W.E."/>
            <person name="Warren W."/>
            <person name="Chinwalla A."/>
            <person name="Mardis E.R."/>
            <person name="Wilson R.K."/>
        </authorList>
    </citation>
    <scope>NUCLEOTIDE SEQUENCE [LARGE SCALE GENOMIC DNA]</scope>
    <source>
        <strain evidence="6 7">ATCC 51271</strain>
    </source>
</reference>
<evidence type="ECO:0000256" key="2">
    <source>
        <dbReference type="ARBA" id="ARBA00022803"/>
    </source>
</evidence>
<keyword evidence="4" id="KW-0175">Coiled coil</keyword>
<dbReference type="Proteomes" id="UP000018227">
    <property type="component" value="Unassembled WGS sequence"/>
</dbReference>
<keyword evidence="5" id="KW-1133">Transmembrane helix</keyword>